<dbReference type="Pfam" id="PF07228">
    <property type="entry name" value="SpoIIE"/>
    <property type="match status" value="1"/>
</dbReference>
<keyword evidence="1" id="KW-0378">Hydrolase</keyword>
<dbReference type="InterPro" id="IPR013656">
    <property type="entry name" value="PAS_4"/>
</dbReference>
<feature type="domain" description="PPM-type phosphatase" evidence="4">
    <location>
        <begin position="335"/>
        <end position="550"/>
    </location>
</feature>
<dbReference type="RefSeq" id="WP_311630493.1">
    <property type="nucleotide sequence ID" value="NZ_JAVREN010000012.1"/>
</dbReference>
<dbReference type="InterPro" id="IPR036457">
    <property type="entry name" value="PPM-type-like_dom_sf"/>
</dbReference>
<keyword evidence="6" id="KW-1185">Reference proteome</keyword>
<dbReference type="EMBL" id="JAVREN010000012">
    <property type="protein sequence ID" value="MDT0307546.1"/>
    <property type="molecule type" value="Genomic_DNA"/>
</dbReference>
<dbReference type="SUPFAM" id="SSF81606">
    <property type="entry name" value="PP2C-like"/>
    <property type="match status" value="1"/>
</dbReference>
<dbReference type="InterPro" id="IPR029016">
    <property type="entry name" value="GAF-like_dom_sf"/>
</dbReference>
<sequence length="679" mass="72444">MSRTQEPGPRRRAAAARAPGPAGDAPEGAAAPCPVDRALREIGDGLLLTDGAGRIVFANPAAGRLLDPGAAALTGRSLGGLPRLRAVPGLEERCRRVASGGRPTGFDTAWPGTDLWYHVRLVPAADGGLLMYLSEVPDGFTHGAGRPTAAERAQLTGKLTRQLAEAVSTEDVVKALTGSVMPAFGATGLNLLHLRGGRLEVVGIAGYPAAFRERMHGLPLAARTPVTEALRARTPQFLESRRAAVGRFPEAAELTAASGKQAWAFLPLTVSGRAIGTAVISFDRPRRFPDDERGLLNALSGLVAQALERARLYDEAASRARHLQRALLPRTLPDLPVITAAARFLPAGAATEVGGDWYDVIRQSAGRVALVAGDVMGHGMAEAATMGRLRTAMRTLSSLELPPDELLAHLNDLIRDLSEEWFATCLYGVYDPVTRTFAYANAGHPPPAHVRPDATVTFPDEPVDPPLGAASPPFHMTTLDVPEGSLLVLYTDGLVESPRRDIGEGMERLAHLLRTRPADDLDALCDTLAADLLPADQPPDDDAALLVVRPRPLAPRDIAAWPLPEDPRAAREARGRVREQLAAWELGEELTMTTELIVSELVGNVIRHASGPLGLRLLRSGSLICEVSDGSLTTPHIRHPSLTDEGGRGLHLVAALAHRWGTRHTEHGKTIWTEQPLAP</sequence>
<feature type="region of interest" description="Disordered" evidence="2">
    <location>
        <begin position="1"/>
        <end position="31"/>
    </location>
</feature>
<protein>
    <submittedName>
        <fullName evidence="5">SpoIIE family protein phosphatase</fullName>
    </submittedName>
</protein>
<dbReference type="CDD" id="cd16936">
    <property type="entry name" value="HATPase_RsbW-like"/>
    <property type="match status" value="1"/>
</dbReference>
<evidence type="ECO:0000313" key="5">
    <source>
        <dbReference type="EMBL" id="MDT0307546.1"/>
    </source>
</evidence>
<dbReference type="PANTHER" id="PTHR43156:SF2">
    <property type="entry name" value="STAGE II SPORULATION PROTEIN E"/>
    <property type="match status" value="1"/>
</dbReference>
<dbReference type="InterPro" id="IPR000014">
    <property type="entry name" value="PAS"/>
</dbReference>
<feature type="domain" description="GAF" evidence="3">
    <location>
        <begin position="168"/>
        <end position="317"/>
    </location>
</feature>
<organism evidence="5 6">
    <name type="scientific">Streptomyces boetiae</name>
    <dbReference type="NCBI Taxonomy" id="3075541"/>
    <lineage>
        <taxon>Bacteria</taxon>
        <taxon>Bacillati</taxon>
        <taxon>Actinomycetota</taxon>
        <taxon>Actinomycetes</taxon>
        <taxon>Kitasatosporales</taxon>
        <taxon>Streptomycetaceae</taxon>
        <taxon>Streptomyces</taxon>
    </lineage>
</organism>
<comment type="caution">
    <text evidence="5">The sequence shown here is derived from an EMBL/GenBank/DDBJ whole genome shotgun (WGS) entry which is preliminary data.</text>
</comment>
<accession>A0ABU2L7K2</accession>
<gene>
    <name evidence="5" type="ORF">RM780_11300</name>
</gene>
<evidence type="ECO:0000313" key="6">
    <source>
        <dbReference type="Proteomes" id="UP001183388"/>
    </source>
</evidence>
<dbReference type="SMART" id="SM00331">
    <property type="entry name" value="PP2C_SIG"/>
    <property type="match status" value="1"/>
</dbReference>
<dbReference type="Pfam" id="PF08448">
    <property type="entry name" value="PAS_4"/>
    <property type="match status" value="1"/>
</dbReference>
<dbReference type="InterPro" id="IPR001932">
    <property type="entry name" value="PPM-type_phosphatase-like_dom"/>
</dbReference>
<dbReference type="InterPro" id="IPR003594">
    <property type="entry name" value="HATPase_dom"/>
</dbReference>
<dbReference type="Gene3D" id="3.30.450.20">
    <property type="entry name" value="PAS domain"/>
    <property type="match status" value="1"/>
</dbReference>
<name>A0ABU2L7K2_9ACTN</name>
<dbReference type="SMART" id="SM00065">
    <property type="entry name" value="GAF"/>
    <property type="match status" value="1"/>
</dbReference>
<dbReference type="Gene3D" id="3.60.40.10">
    <property type="entry name" value="PPM-type phosphatase domain"/>
    <property type="match status" value="1"/>
</dbReference>
<proteinExistence type="predicted"/>
<dbReference type="Pfam" id="PF13581">
    <property type="entry name" value="HATPase_c_2"/>
    <property type="match status" value="1"/>
</dbReference>
<dbReference type="InterPro" id="IPR036890">
    <property type="entry name" value="HATPase_C_sf"/>
</dbReference>
<dbReference type="InterPro" id="IPR052016">
    <property type="entry name" value="Bact_Sigma-Reg"/>
</dbReference>
<evidence type="ECO:0000256" key="2">
    <source>
        <dbReference type="SAM" id="MobiDB-lite"/>
    </source>
</evidence>
<dbReference type="SUPFAM" id="SSF55781">
    <property type="entry name" value="GAF domain-like"/>
    <property type="match status" value="1"/>
</dbReference>
<dbReference type="Pfam" id="PF13185">
    <property type="entry name" value="GAF_2"/>
    <property type="match status" value="1"/>
</dbReference>
<dbReference type="InterPro" id="IPR035965">
    <property type="entry name" value="PAS-like_dom_sf"/>
</dbReference>
<evidence type="ECO:0000256" key="1">
    <source>
        <dbReference type="ARBA" id="ARBA00022801"/>
    </source>
</evidence>
<dbReference type="SUPFAM" id="SSF55785">
    <property type="entry name" value="PYP-like sensor domain (PAS domain)"/>
    <property type="match status" value="1"/>
</dbReference>
<dbReference type="CDD" id="cd00130">
    <property type="entry name" value="PAS"/>
    <property type="match status" value="1"/>
</dbReference>
<evidence type="ECO:0000259" key="3">
    <source>
        <dbReference type="SMART" id="SM00065"/>
    </source>
</evidence>
<dbReference type="PANTHER" id="PTHR43156">
    <property type="entry name" value="STAGE II SPORULATION PROTEIN E-RELATED"/>
    <property type="match status" value="1"/>
</dbReference>
<dbReference type="Gene3D" id="3.30.565.10">
    <property type="entry name" value="Histidine kinase-like ATPase, C-terminal domain"/>
    <property type="match status" value="1"/>
</dbReference>
<reference evidence="6" key="1">
    <citation type="submission" date="2023-07" db="EMBL/GenBank/DDBJ databases">
        <title>30 novel species of actinomycetes from the DSMZ collection.</title>
        <authorList>
            <person name="Nouioui I."/>
        </authorList>
    </citation>
    <scope>NUCLEOTIDE SEQUENCE [LARGE SCALE GENOMIC DNA]</scope>
    <source>
        <strain evidence="6">DSM 44917</strain>
    </source>
</reference>
<feature type="compositionally biased region" description="Low complexity" evidence="2">
    <location>
        <begin position="15"/>
        <end position="31"/>
    </location>
</feature>
<dbReference type="InterPro" id="IPR003018">
    <property type="entry name" value="GAF"/>
</dbReference>
<evidence type="ECO:0000259" key="4">
    <source>
        <dbReference type="SMART" id="SM00331"/>
    </source>
</evidence>
<dbReference type="Proteomes" id="UP001183388">
    <property type="component" value="Unassembled WGS sequence"/>
</dbReference>
<dbReference type="Gene3D" id="3.30.450.40">
    <property type="match status" value="1"/>
</dbReference>